<evidence type="ECO:0000313" key="3">
    <source>
        <dbReference type="Proteomes" id="UP001482620"/>
    </source>
</evidence>
<name>A0ABV0TEL6_9TELE</name>
<organism evidence="2 3">
    <name type="scientific">Ilyodon furcidens</name>
    <name type="common">goldbreast splitfin</name>
    <dbReference type="NCBI Taxonomy" id="33524"/>
    <lineage>
        <taxon>Eukaryota</taxon>
        <taxon>Metazoa</taxon>
        <taxon>Chordata</taxon>
        <taxon>Craniata</taxon>
        <taxon>Vertebrata</taxon>
        <taxon>Euteleostomi</taxon>
        <taxon>Actinopterygii</taxon>
        <taxon>Neopterygii</taxon>
        <taxon>Teleostei</taxon>
        <taxon>Neoteleostei</taxon>
        <taxon>Acanthomorphata</taxon>
        <taxon>Ovalentaria</taxon>
        <taxon>Atherinomorphae</taxon>
        <taxon>Cyprinodontiformes</taxon>
        <taxon>Goodeidae</taxon>
        <taxon>Ilyodon</taxon>
    </lineage>
</organism>
<gene>
    <name evidence="2" type="ORF">ILYODFUR_038495</name>
</gene>
<feature type="compositionally biased region" description="Polar residues" evidence="1">
    <location>
        <begin position="87"/>
        <end position="100"/>
    </location>
</feature>
<reference evidence="2 3" key="1">
    <citation type="submission" date="2021-06" db="EMBL/GenBank/DDBJ databases">
        <authorList>
            <person name="Palmer J.M."/>
        </authorList>
    </citation>
    <scope>NUCLEOTIDE SEQUENCE [LARGE SCALE GENOMIC DNA]</scope>
    <source>
        <strain evidence="3">if_2019</strain>
        <tissue evidence="2">Muscle</tissue>
    </source>
</reference>
<dbReference type="EMBL" id="JAHRIQ010032787">
    <property type="protein sequence ID" value="MEQ2231332.1"/>
    <property type="molecule type" value="Genomic_DNA"/>
</dbReference>
<sequence length="107" mass="11790">MLAVSTSGSESTRRACSLLLRRPGSVKTAADRRKRNNDQHVQDSPLHEGQLVLIRETSQQGRHKIQDLWSTKVHVQQPPSSLAVNLQMDGNRTGSQSSGLQHLEAPS</sequence>
<accession>A0ABV0TEL6</accession>
<feature type="region of interest" description="Disordered" evidence="1">
    <location>
        <begin position="87"/>
        <end position="107"/>
    </location>
</feature>
<evidence type="ECO:0000256" key="1">
    <source>
        <dbReference type="SAM" id="MobiDB-lite"/>
    </source>
</evidence>
<proteinExistence type="predicted"/>
<keyword evidence="3" id="KW-1185">Reference proteome</keyword>
<comment type="caution">
    <text evidence="2">The sequence shown here is derived from an EMBL/GenBank/DDBJ whole genome shotgun (WGS) entry which is preliminary data.</text>
</comment>
<evidence type="ECO:0000313" key="2">
    <source>
        <dbReference type="EMBL" id="MEQ2231332.1"/>
    </source>
</evidence>
<protein>
    <submittedName>
        <fullName evidence="2">Uncharacterized protein</fullName>
    </submittedName>
</protein>
<feature type="region of interest" description="Disordered" evidence="1">
    <location>
        <begin position="20"/>
        <end position="49"/>
    </location>
</feature>
<dbReference type="Proteomes" id="UP001482620">
    <property type="component" value="Unassembled WGS sequence"/>
</dbReference>